<name>A0A345Z2W2_9MOLU</name>
<dbReference type="SUPFAM" id="SSF51445">
    <property type="entry name" value="(Trans)glycosidases"/>
    <property type="match status" value="1"/>
</dbReference>
<organism evidence="3 4">
    <name type="scientific">Spiroplasma alleghenense</name>
    <dbReference type="NCBI Taxonomy" id="216931"/>
    <lineage>
        <taxon>Bacteria</taxon>
        <taxon>Bacillati</taxon>
        <taxon>Mycoplasmatota</taxon>
        <taxon>Mollicutes</taxon>
        <taxon>Entomoplasmatales</taxon>
        <taxon>Spiroplasmataceae</taxon>
        <taxon>Spiroplasma</taxon>
    </lineage>
</organism>
<dbReference type="PANTHER" id="PTHR42976:SF1">
    <property type="entry name" value="GH18 DOMAIN-CONTAINING PROTEIN-RELATED"/>
    <property type="match status" value="1"/>
</dbReference>
<dbReference type="PROSITE" id="PS51257">
    <property type="entry name" value="PROKAR_LIPOPROTEIN"/>
    <property type="match status" value="1"/>
</dbReference>
<reference evidence="3 4" key="1">
    <citation type="submission" date="2018-07" db="EMBL/GenBank/DDBJ databases">
        <title>Complete genome sequence of Spiroplasma alleghenense PLHS-1 (ATCC 51752).</title>
        <authorList>
            <person name="Chou L."/>
            <person name="Lee T.-Y."/>
            <person name="Tsai Y.-M."/>
            <person name="Kuo C.-H."/>
        </authorList>
    </citation>
    <scope>NUCLEOTIDE SEQUENCE [LARGE SCALE GENOMIC DNA]</scope>
    <source>
        <strain evidence="3 4">PLHS-1</strain>
    </source>
</reference>
<dbReference type="OrthoDB" id="99456at2"/>
<protein>
    <submittedName>
        <fullName evidence="3">Bifunctional chitinase/lysozyme</fullName>
    </submittedName>
</protein>
<dbReference type="InterPro" id="IPR054816">
    <property type="entry name" value="Lipoprotein_mollicutes-type_CS"/>
</dbReference>
<dbReference type="PANTHER" id="PTHR42976">
    <property type="entry name" value="BIFUNCTIONAL CHITINASE/LYSOZYME-RELATED"/>
    <property type="match status" value="1"/>
</dbReference>
<feature type="region of interest" description="Disordered" evidence="1">
    <location>
        <begin position="550"/>
        <end position="574"/>
    </location>
</feature>
<dbReference type="Gene3D" id="3.20.20.80">
    <property type="entry name" value="Glycosidases"/>
    <property type="match status" value="2"/>
</dbReference>
<dbReference type="EMBL" id="CP031376">
    <property type="protein sequence ID" value="AXK50941.1"/>
    <property type="molecule type" value="Genomic_DNA"/>
</dbReference>
<dbReference type="NCBIfam" id="NF038029">
    <property type="entry name" value="LP_plasma"/>
    <property type="match status" value="1"/>
</dbReference>
<sequence length="976" mass="108710">MKKLLVVLSSIAITAPTVTAVVSCTGSNRKVPVPEGKIEIGNRWTGVDELDLETGSKRAKTNKTTTILTENQGQGSRKSRSQSDKLLKSSLAGQNLIEKNLITNAENIKFKPYADIGIVEDNVEYALKWHSKSGASYDEAMKAMDIADKKDVINYNDLAAIDNNSDLINRSNGDGVVLGFMQNASDKGELTPMWDAAPKDFNNNQSEEWFDARFNKWKKDGLNTKNMTISFGPFANSFWHTAYQNNMTEEELADQLLAISNKYGTRSFDFYFAAPYLSISGSYKESQKLLAGALKVLLERDNDISNPWDFRLSLVSSTESGVGVAPGFFTTGKEEHVGDEFSPLYVFTKYLGMNFKLNLVTGYLTTDNQKPDGDWEVEQMKKAITNTQESWRKTNKILNGEDMSEKDVYRRMAVTPWSGRRAENSTYDFTPKDAAQLRKFAIEKNLGELSMFYITRDHPSFFESNGLSGSALADKNPIDQNIRSGAGFEEYAYAKALNGKMSYDTAQSLKEITDKQEIKKLKGYLDINTIADNKKFDDIENDGWDGIGGGGPSVLPWGDGGPTSPVDPGNPPSNKSLYRDRFEANPVRAQNNNWITKKTNKTTSYFSPYLDAGLWDGNNIDEIYNGGNSGKGVKGFDHLTLAFAQQVNKHNDSLEISFAGLEKNNEGYTYWEQNQLKGKVLDPIVKKGHFKNIKVAYGGATTGGMTAKNPWNVAWELSGHDMNKAVAILKTGLIDFQKEIADLVNQPMTKAIDFDIEGHAQENLDELHVLARTLAEMKLSDKSWDFSLTLPVLPSGLTAVGYKVLDIFVEEYQKAGLSYQAIPITNLMLMDYGNPIYQQAIKNGETNFDLAKQALLATKNNIATSIFNNYNETITIDKVYQLLAATPMIGVNDTVDGVFTLEDAKELYNWANTVGLAYVSMWSMNDDRGRTNNINAVNKSLVTHGLAYLEQYDFARAFAGDWTASVIKPRDKWENN</sequence>
<evidence type="ECO:0000256" key="2">
    <source>
        <dbReference type="SAM" id="SignalP"/>
    </source>
</evidence>
<keyword evidence="2" id="KW-0732">Signal</keyword>
<dbReference type="InterPro" id="IPR017853">
    <property type="entry name" value="GH"/>
</dbReference>
<feature type="signal peptide" evidence="2">
    <location>
        <begin position="1"/>
        <end position="20"/>
    </location>
</feature>
<evidence type="ECO:0000256" key="1">
    <source>
        <dbReference type="SAM" id="MobiDB-lite"/>
    </source>
</evidence>
<dbReference type="InterPro" id="IPR052750">
    <property type="entry name" value="GH18_Chitinase"/>
</dbReference>
<gene>
    <name evidence="3" type="primary">chiA</name>
    <name evidence="3" type="ORF">SALLE_v1c02650</name>
</gene>
<dbReference type="KEGG" id="salx:SALLE_v1c02650"/>
<dbReference type="Proteomes" id="UP000254792">
    <property type="component" value="Chromosome"/>
</dbReference>
<keyword evidence="4" id="KW-1185">Reference proteome</keyword>
<proteinExistence type="predicted"/>
<dbReference type="AlphaFoldDB" id="A0A345Z2W2"/>
<dbReference type="RefSeq" id="WP_115557862.1">
    <property type="nucleotide sequence ID" value="NZ_CP031376.1"/>
</dbReference>
<feature type="chain" id="PRO_5016848323" evidence="2">
    <location>
        <begin position="21"/>
        <end position="976"/>
    </location>
</feature>
<accession>A0A345Z2W2</accession>
<evidence type="ECO:0000313" key="3">
    <source>
        <dbReference type="EMBL" id="AXK50941.1"/>
    </source>
</evidence>
<evidence type="ECO:0000313" key="4">
    <source>
        <dbReference type="Proteomes" id="UP000254792"/>
    </source>
</evidence>